<keyword evidence="12" id="KW-0966">Cell projection</keyword>
<organism evidence="15 16">
    <name type="scientific">Oreocharis arfaki</name>
    <name type="common">tit berrypecker</name>
    <dbReference type="NCBI Taxonomy" id="979223"/>
    <lineage>
        <taxon>Eukaryota</taxon>
        <taxon>Metazoa</taxon>
        <taxon>Chordata</taxon>
        <taxon>Craniata</taxon>
        <taxon>Vertebrata</taxon>
        <taxon>Euteleostomi</taxon>
        <taxon>Archelosauria</taxon>
        <taxon>Archosauria</taxon>
        <taxon>Dinosauria</taxon>
        <taxon>Saurischia</taxon>
        <taxon>Theropoda</taxon>
        <taxon>Coelurosauria</taxon>
        <taxon>Aves</taxon>
        <taxon>Neognathae</taxon>
        <taxon>Neoaves</taxon>
        <taxon>Telluraves</taxon>
        <taxon>Australaves</taxon>
        <taxon>Passeriformes</taxon>
        <taxon>Passeroidea</taxon>
        <taxon>Paramythiidae</taxon>
        <taxon>Oreocharis</taxon>
    </lineage>
</organism>
<proteinExistence type="inferred from homology"/>
<evidence type="ECO:0000313" key="15">
    <source>
        <dbReference type="EMBL" id="NWW10608.1"/>
    </source>
</evidence>
<dbReference type="AlphaFoldDB" id="A0A7K6KEP4"/>
<comment type="subunit">
    <text evidence="13">Homodimer. Interacts with HOOK1. Interacts with HOOK2. Interacts with HOOK3.</text>
</comment>
<comment type="subcellular location">
    <subcellularLocation>
        <location evidence="2">Cell projection</location>
        <location evidence="2">Cilium</location>
        <location evidence="2">Flagellum</location>
    </subcellularLocation>
    <subcellularLocation>
        <location evidence="3">Cytoplasm</location>
        <location evidence="3">Cytoskeleton</location>
    </subcellularLocation>
</comment>
<feature type="region of interest" description="Disordered" evidence="14">
    <location>
        <begin position="1"/>
        <end position="83"/>
    </location>
</feature>
<comment type="function">
    <text evidence="1">Microtubule-binding protein that localizes to the microtubular manchette of elongating spermatids.</text>
</comment>
<dbReference type="GO" id="GO:0031514">
    <property type="term" value="C:motile cilium"/>
    <property type="evidence" value="ECO:0007669"/>
    <property type="project" value="UniProtKB-SubCell"/>
</dbReference>
<feature type="compositionally biased region" description="Acidic residues" evidence="14">
    <location>
        <begin position="67"/>
        <end position="77"/>
    </location>
</feature>
<keyword evidence="10" id="KW-0969">Cilium</keyword>
<feature type="region of interest" description="Disordered" evidence="14">
    <location>
        <begin position="96"/>
        <end position="137"/>
    </location>
</feature>
<evidence type="ECO:0000256" key="9">
    <source>
        <dbReference type="ARBA" id="ARBA00023054"/>
    </source>
</evidence>
<accession>A0A7K6KEP4</accession>
<evidence type="ECO:0000256" key="3">
    <source>
        <dbReference type="ARBA" id="ARBA00004245"/>
    </source>
</evidence>
<evidence type="ECO:0000256" key="12">
    <source>
        <dbReference type="ARBA" id="ARBA00023273"/>
    </source>
</evidence>
<feature type="region of interest" description="Disordered" evidence="14">
    <location>
        <begin position="265"/>
        <end position="365"/>
    </location>
</feature>
<evidence type="ECO:0000256" key="1">
    <source>
        <dbReference type="ARBA" id="ARBA00002213"/>
    </source>
</evidence>
<reference evidence="15 16" key="1">
    <citation type="submission" date="2019-09" db="EMBL/GenBank/DDBJ databases">
        <title>Bird 10,000 Genomes (B10K) Project - Family phase.</title>
        <authorList>
            <person name="Zhang G."/>
        </authorList>
    </citation>
    <scope>NUCLEOTIDE SEQUENCE [LARGE SCALE GENOMIC DNA]</scope>
    <source>
        <strain evidence="15">B10K-DU-029-42</strain>
        <tissue evidence="15">Muscle</tissue>
    </source>
</reference>
<dbReference type="EMBL" id="VZRR01010222">
    <property type="protein sequence ID" value="NWW10608.1"/>
    <property type="molecule type" value="Genomic_DNA"/>
</dbReference>
<comment type="caution">
    <text evidence="15">The sequence shown here is derived from an EMBL/GenBank/DDBJ whole genome shotgun (WGS) entry which is preliminary data.</text>
</comment>
<evidence type="ECO:0000256" key="10">
    <source>
        <dbReference type="ARBA" id="ARBA00023069"/>
    </source>
</evidence>
<feature type="compositionally biased region" description="Acidic residues" evidence="14">
    <location>
        <begin position="7"/>
        <end position="40"/>
    </location>
</feature>
<keyword evidence="8" id="KW-0282">Flagellum</keyword>
<evidence type="ECO:0000256" key="14">
    <source>
        <dbReference type="SAM" id="MobiDB-lite"/>
    </source>
</evidence>
<keyword evidence="7" id="KW-0493">Microtubule</keyword>
<keyword evidence="6" id="KW-0963">Cytoplasm</keyword>
<evidence type="ECO:0000256" key="6">
    <source>
        <dbReference type="ARBA" id="ARBA00022490"/>
    </source>
</evidence>
<evidence type="ECO:0000256" key="11">
    <source>
        <dbReference type="ARBA" id="ARBA00023212"/>
    </source>
</evidence>
<dbReference type="Proteomes" id="UP000542358">
    <property type="component" value="Unassembled WGS sequence"/>
</dbReference>
<evidence type="ECO:0000256" key="4">
    <source>
        <dbReference type="ARBA" id="ARBA00005737"/>
    </source>
</evidence>
<gene>
    <name evidence="15" type="primary">Ccdc181</name>
    <name evidence="15" type="ORF">OREARF_R06075</name>
</gene>
<dbReference type="PANTHER" id="PTHR14320">
    <property type="entry name" value="COILED-COIL DOMAIN-CONTAINING PROTEIN 181"/>
    <property type="match status" value="1"/>
</dbReference>
<feature type="compositionally biased region" description="Polar residues" evidence="14">
    <location>
        <begin position="201"/>
        <end position="216"/>
    </location>
</feature>
<comment type="similarity">
    <text evidence="4">Belongs to the CCDC181 family.</text>
</comment>
<feature type="non-terminal residue" evidence="15">
    <location>
        <position position="1"/>
    </location>
</feature>
<dbReference type="InterPro" id="IPR026687">
    <property type="entry name" value="CCDC181"/>
</dbReference>
<dbReference type="GO" id="GO:0008017">
    <property type="term" value="F:microtubule binding"/>
    <property type="evidence" value="ECO:0007669"/>
    <property type="project" value="InterPro"/>
</dbReference>
<protein>
    <recommendedName>
        <fullName evidence="5">Coiled-coil domain-containing protein 181</fullName>
    </recommendedName>
</protein>
<keyword evidence="11" id="KW-0206">Cytoskeleton</keyword>
<keyword evidence="9" id="KW-0175">Coiled coil</keyword>
<feature type="compositionally biased region" description="Basic and acidic residues" evidence="14">
    <location>
        <begin position="41"/>
        <end position="50"/>
    </location>
</feature>
<evidence type="ECO:0000256" key="8">
    <source>
        <dbReference type="ARBA" id="ARBA00022846"/>
    </source>
</evidence>
<feature type="region of interest" description="Disordered" evidence="14">
    <location>
        <begin position="173"/>
        <end position="234"/>
    </location>
</feature>
<sequence length="492" mass="57744">TKMSEKEDQEDPEDVGDLTENADYEDDFENDPECLTDEEEKQNLGEKENPEGDEEDIEAQIPKAADSFEEDNEEMEGNLDQLSEADVEVKVIYSSEKFLESKADTEQEDHESDTERESFVQESKLENEQELNEEEDEEIKRYVLGKIEEANKELENQALVDQTRERKLKFKDELVDLQAPPPENAGVGKTDLARGDDVSRGLSQLRISNDTGQKRPSLSARAGSDEETADRKILVEKDRKFELLSLRDIECQGILPPLSVSFTDIETQQTSPKSSLSSSFPTASQMKEMPPSNSKHPPDSALNAAKDLGKHKSPQKTESAHVPMKSSTYSLTPRQKELRKQIELRNERLRREEEERKRELEEERRRENDIVFRAWLQKKKEQLQEEKRIRRAKQLEELSIKEGNRDPEEAYRLWLKKKHQQYVREKRIEFLRRQAEEVPYFPRAEECDRAFRDWLRRKREEKRAAELAAKERARQLRLEARRARRMRNIHYI</sequence>
<feature type="non-terminal residue" evidence="15">
    <location>
        <position position="492"/>
    </location>
</feature>
<feature type="compositionally biased region" description="Acidic residues" evidence="14">
    <location>
        <begin position="128"/>
        <end position="137"/>
    </location>
</feature>
<feature type="compositionally biased region" description="Low complexity" evidence="14">
    <location>
        <begin position="267"/>
        <end position="285"/>
    </location>
</feature>
<dbReference type="GO" id="GO:0005874">
    <property type="term" value="C:microtubule"/>
    <property type="evidence" value="ECO:0007669"/>
    <property type="project" value="UniProtKB-KW"/>
</dbReference>
<keyword evidence="16" id="KW-1185">Reference proteome</keyword>
<dbReference type="PANTHER" id="PTHR14320:SF2">
    <property type="entry name" value="COILED-COIL DOMAIN-CONTAINING PROTEIN 181"/>
    <property type="match status" value="1"/>
</dbReference>
<feature type="compositionally biased region" description="Basic and acidic residues" evidence="14">
    <location>
        <begin position="334"/>
        <end position="365"/>
    </location>
</feature>
<name>A0A7K6KEP4_9PASE</name>
<evidence type="ECO:0000256" key="5">
    <source>
        <dbReference type="ARBA" id="ARBA00022306"/>
    </source>
</evidence>
<evidence type="ECO:0000256" key="13">
    <source>
        <dbReference type="ARBA" id="ARBA00047162"/>
    </source>
</evidence>
<evidence type="ECO:0000256" key="7">
    <source>
        <dbReference type="ARBA" id="ARBA00022701"/>
    </source>
</evidence>
<feature type="compositionally biased region" description="Basic and acidic residues" evidence="14">
    <location>
        <begin position="113"/>
        <end position="127"/>
    </location>
</feature>
<evidence type="ECO:0000256" key="2">
    <source>
        <dbReference type="ARBA" id="ARBA00004230"/>
    </source>
</evidence>
<evidence type="ECO:0000313" key="16">
    <source>
        <dbReference type="Proteomes" id="UP000542358"/>
    </source>
</evidence>